<organism evidence="2 3">
    <name type="scientific">Streblomastix strix</name>
    <dbReference type="NCBI Taxonomy" id="222440"/>
    <lineage>
        <taxon>Eukaryota</taxon>
        <taxon>Metamonada</taxon>
        <taxon>Preaxostyla</taxon>
        <taxon>Oxymonadida</taxon>
        <taxon>Streblomastigidae</taxon>
        <taxon>Streblomastix</taxon>
    </lineage>
</organism>
<accession>A0A5J4U7E0</accession>
<gene>
    <name evidence="2" type="ORF">EZS28_037966</name>
</gene>
<evidence type="ECO:0000256" key="1">
    <source>
        <dbReference type="SAM" id="MobiDB-lite"/>
    </source>
</evidence>
<reference evidence="2 3" key="1">
    <citation type="submission" date="2019-03" db="EMBL/GenBank/DDBJ databases">
        <title>Single cell metagenomics reveals metabolic interactions within the superorganism composed of flagellate Streblomastix strix and complex community of Bacteroidetes bacteria on its surface.</title>
        <authorList>
            <person name="Treitli S.C."/>
            <person name="Kolisko M."/>
            <person name="Husnik F."/>
            <person name="Keeling P."/>
            <person name="Hampl V."/>
        </authorList>
    </citation>
    <scope>NUCLEOTIDE SEQUENCE [LARGE SCALE GENOMIC DNA]</scope>
    <source>
        <strain evidence="2">ST1C</strain>
    </source>
</reference>
<protein>
    <submittedName>
        <fullName evidence="2">Uncharacterized protein</fullName>
    </submittedName>
</protein>
<dbReference type="AlphaFoldDB" id="A0A5J4U7E0"/>
<dbReference type="Proteomes" id="UP000324800">
    <property type="component" value="Unassembled WGS sequence"/>
</dbReference>
<name>A0A5J4U7E0_9EUKA</name>
<evidence type="ECO:0000313" key="3">
    <source>
        <dbReference type="Proteomes" id="UP000324800"/>
    </source>
</evidence>
<evidence type="ECO:0000313" key="2">
    <source>
        <dbReference type="EMBL" id="KAA6366507.1"/>
    </source>
</evidence>
<feature type="compositionally biased region" description="Polar residues" evidence="1">
    <location>
        <begin position="19"/>
        <end position="50"/>
    </location>
</feature>
<comment type="caution">
    <text evidence="2">The sequence shown here is derived from an EMBL/GenBank/DDBJ whole genome shotgun (WGS) entry which is preliminary data.</text>
</comment>
<feature type="compositionally biased region" description="Basic and acidic residues" evidence="1">
    <location>
        <begin position="55"/>
        <end position="96"/>
    </location>
</feature>
<proteinExistence type="predicted"/>
<feature type="region of interest" description="Disordered" evidence="1">
    <location>
        <begin position="19"/>
        <end position="96"/>
    </location>
</feature>
<sequence length="146" mass="16991">MKQLFDDIGFPSAVIGLNEYTQFDTQRSSDTSAQSYQDGFQTSETVSQAISPDLQADKHTSDEQMRKTQIEQKKKDREEQRRKQKEEQEQKKKQEEQEKIYEIHMRIQHAIDTGAVVLMPTIIPPPFVPKLASHLTQRSYNSAQYE</sequence>
<dbReference type="EMBL" id="SNRW01019310">
    <property type="protein sequence ID" value="KAA6366507.1"/>
    <property type="molecule type" value="Genomic_DNA"/>
</dbReference>